<sequence length="340" mass="38792">MRKLKSTFFIFNFIITIVFVTCFTYTKIQLNNITTPPYKLSTNTICITINENVQKTSRTSLPQVLEELQVVLNDNKVLLISENINSYGLGVFDPNGYYETYKLISGNQFNHNSKGVLVRDKSYTYKSVKNNEIVSNNGKIIPVIGVYDNSYPLFDINKEYIYNFFDDPALSGYCYLDHPNKVKLENILRNEIIPLLNDGGYDVGVDKTYTTSLTSIISKLITNSVYVISLLIILFLYINLFINYNNNLSKLKKVINVHMVLGGTRLLLTRYITKYYISSIIVGSICGGLFYAIVFNRSKLTLSLVTIFLCILINIIISYILSIIVVYNKCVFIGRDGKRL</sequence>
<name>A0A4U7JA53_9FIRM</name>
<gene>
    <name evidence="1" type="ORF">EHE19_016460</name>
</gene>
<proteinExistence type="predicted"/>
<organism evidence="1 2">
    <name type="scientific">Ruminiclostridium herbifermentans</name>
    <dbReference type="NCBI Taxonomy" id="2488810"/>
    <lineage>
        <taxon>Bacteria</taxon>
        <taxon>Bacillati</taxon>
        <taxon>Bacillota</taxon>
        <taxon>Clostridia</taxon>
        <taxon>Eubacteriales</taxon>
        <taxon>Oscillospiraceae</taxon>
        <taxon>Ruminiclostridium</taxon>
    </lineage>
</organism>
<keyword evidence="2" id="KW-1185">Reference proteome</keyword>
<dbReference type="KEGG" id="rher:EHE19_016460"/>
<evidence type="ECO:0000313" key="1">
    <source>
        <dbReference type="EMBL" id="QNU66437.1"/>
    </source>
</evidence>
<dbReference type="RefSeq" id="WP_137699191.1">
    <property type="nucleotide sequence ID" value="NZ_CP061336.1"/>
</dbReference>
<dbReference type="Proteomes" id="UP000306409">
    <property type="component" value="Chromosome"/>
</dbReference>
<dbReference type="EMBL" id="CP061336">
    <property type="protein sequence ID" value="QNU66437.1"/>
    <property type="molecule type" value="Genomic_DNA"/>
</dbReference>
<dbReference type="OrthoDB" id="2680601at2"/>
<evidence type="ECO:0000313" key="2">
    <source>
        <dbReference type="Proteomes" id="UP000306409"/>
    </source>
</evidence>
<reference evidence="1 2" key="1">
    <citation type="submission" date="2020-09" db="EMBL/GenBank/DDBJ databases">
        <title>Characterization and genome sequencing of Ruminiclostridium sp. nov. MA18.</title>
        <authorList>
            <person name="Rettenmaier R."/>
            <person name="Kowollik M.-L."/>
            <person name="Liebl W."/>
            <person name="Zverlov V."/>
        </authorList>
    </citation>
    <scope>NUCLEOTIDE SEQUENCE [LARGE SCALE GENOMIC DNA]</scope>
    <source>
        <strain evidence="1 2">MA18</strain>
    </source>
</reference>
<protein>
    <recommendedName>
        <fullName evidence="3">FtsX-like permease family protein</fullName>
    </recommendedName>
</protein>
<accession>A0A4U7JA53</accession>
<dbReference type="AlphaFoldDB" id="A0A4U7JA53"/>
<evidence type="ECO:0008006" key="3">
    <source>
        <dbReference type="Google" id="ProtNLM"/>
    </source>
</evidence>